<evidence type="ECO:0000256" key="2">
    <source>
        <dbReference type="ARBA" id="ARBA00004340"/>
    </source>
</evidence>
<keyword evidence="9" id="KW-0946">Virion</keyword>
<evidence type="ECO:0000256" key="1">
    <source>
        <dbReference type="ARBA" id="ARBA00004182"/>
    </source>
</evidence>
<evidence type="ECO:0008006" key="17">
    <source>
        <dbReference type="Google" id="ProtNLM"/>
    </source>
</evidence>
<dbReference type="GO" id="GO:0016787">
    <property type="term" value="F:hydrolase activity"/>
    <property type="evidence" value="ECO:0007669"/>
    <property type="project" value="UniProtKB-KW"/>
</dbReference>
<dbReference type="Gene3D" id="2.40.10.10">
    <property type="entry name" value="Trypsin-like serine proteases"/>
    <property type="match status" value="2"/>
</dbReference>
<name>A0A5Q0TWA7_9LUTE</name>
<dbReference type="EMBL" id="MK440647">
    <property type="protein sequence ID" value="QGA70937.1"/>
    <property type="molecule type" value="Genomic_RNA"/>
</dbReference>
<evidence type="ECO:0000256" key="5">
    <source>
        <dbReference type="ARBA" id="ARBA00022581"/>
    </source>
</evidence>
<evidence type="ECO:0000256" key="4">
    <source>
        <dbReference type="ARBA" id="ARBA00022561"/>
    </source>
</evidence>
<dbReference type="GO" id="GO:0033644">
    <property type="term" value="C:host cell membrane"/>
    <property type="evidence" value="ECO:0007669"/>
    <property type="project" value="UniProtKB-SubCell"/>
</dbReference>
<keyword evidence="13" id="KW-0325">Glycoprotein</keyword>
<dbReference type="GO" id="GO:0046718">
    <property type="term" value="P:symbiont entry into host cell"/>
    <property type="evidence" value="ECO:0007669"/>
    <property type="project" value="UniProtKB-KW"/>
</dbReference>
<dbReference type="InterPro" id="IPR009003">
    <property type="entry name" value="Peptidase_S1_PA"/>
</dbReference>
<comment type="subcellular location">
    <subcellularLocation>
        <location evidence="2">Host cell</location>
    </subcellularLocation>
    <subcellularLocation>
        <location evidence="3">Host membrane</location>
    </subcellularLocation>
    <subcellularLocation>
        <location evidence="1">Virion membrane</location>
    </subcellularLocation>
</comment>
<keyword evidence="4" id="KW-0167">Capsid protein</keyword>
<evidence type="ECO:0000256" key="11">
    <source>
        <dbReference type="ARBA" id="ARBA00022989"/>
    </source>
</evidence>
<protein>
    <recommendedName>
        <fullName evidence="17">Serine protease</fullName>
    </recommendedName>
</protein>
<feature type="compositionally biased region" description="Polar residues" evidence="15">
    <location>
        <begin position="446"/>
        <end position="469"/>
    </location>
</feature>
<keyword evidence="6" id="KW-0812">Transmembrane</keyword>
<evidence type="ECO:0000256" key="7">
    <source>
        <dbReference type="ARBA" id="ARBA00022801"/>
    </source>
</evidence>
<evidence type="ECO:0000256" key="12">
    <source>
        <dbReference type="ARBA" id="ARBA00023136"/>
    </source>
</evidence>
<organism evidence="16">
    <name type="scientific">Culex associated luteo like virus</name>
    <dbReference type="NCBI Taxonomy" id="2651927"/>
    <lineage>
        <taxon>Viruses</taxon>
        <taxon>Riboviria</taxon>
        <taxon>Orthornavirae</taxon>
        <taxon>Kitrinoviricota</taxon>
        <taxon>Tolucaviricetes</taxon>
        <taxon>Tolivirales</taxon>
    </lineage>
</organism>
<keyword evidence="7" id="KW-0378">Hydrolase</keyword>
<keyword evidence="14" id="KW-1160">Virus entry into host cell</keyword>
<evidence type="ECO:0000256" key="13">
    <source>
        <dbReference type="ARBA" id="ARBA00023180"/>
    </source>
</evidence>
<evidence type="ECO:0000256" key="15">
    <source>
        <dbReference type="SAM" id="MobiDB-lite"/>
    </source>
</evidence>
<evidence type="ECO:0000313" key="16">
    <source>
        <dbReference type="EMBL" id="QGA70937.1"/>
    </source>
</evidence>
<dbReference type="GO" id="GO:0043657">
    <property type="term" value="C:host cell"/>
    <property type="evidence" value="ECO:0007669"/>
    <property type="project" value="UniProtKB-SubCell"/>
</dbReference>
<accession>A0A5Q0TWA7</accession>
<evidence type="ECO:0000256" key="6">
    <source>
        <dbReference type="ARBA" id="ARBA00022692"/>
    </source>
</evidence>
<reference evidence="16" key="1">
    <citation type="journal article" date="2019" name="Viruses">
        <title>Meta-Transcriptomic Comparison of the RNA Viromes of the Mosquito Vectors Culex pipiens and Culex torrentium in Northern Europe.</title>
        <authorList>
            <person name="Pettersson J.H.O."/>
            <person name="Shi M."/>
            <person name="Eden J.-S."/>
            <person name="Holmes E.C."/>
            <person name="Hesson J.C."/>
        </authorList>
    </citation>
    <scope>NUCLEOTIDE SEQUENCE</scope>
    <source>
        <strain evidence="16">OTU58</strain>
    </source>
</reference>
<feature type="compositionally biased region" description="Low complexity" evidence="15">
    <location>
        <begin position="405"/>
        <end position="421"/>
    </location>
</feature>
<dbReference type="GO" id="GO:0055036">
    <property type="term" value="C:virion membrane"/>
    <property type="evidence" value="ECO:0007669"/>
    <property type="project" value="UniProtKB-SubCell"/>
</dbReference>
<feature type="compositionally biased region" description="Polar residues" evidence="15">
    <location>
        <begin position="422"/>
        <end position="431"/>
    </location>
</feature>
<keyword evidence="8" id="KW-1161">Viral attachment to host cell</keyword>
<evidence type="ECO:0000256" key="9">
    <source>
        <dbReference type="ARBA" id="ARBA00022844"/>
    </source>
</evidence>
<evidence type="ECO:0000256" key="3">
    <source>
        <dbReference type="ARBA" id="ARBA00004551"/>
    </source>
</evidence>
<proteinExistence type="predicted"/>
<dbReference type="InterPro" id="IPR043504">
    <property type="entry name" value="Peptidase_S1_PA_chymotrypsin"/>
</dbReference>
<evidence type="ECO:0000256" key="8">
    <source>
        <dbReference type="ARBA" id="ARBA00022804"/>
    </source>
</evidence>
<feature type="region of interest" description="Disordered" evidence="15">
    <location>
        <begin position="375"/>
        <end position="499"/>
    </location>
</feature>
<dbReference type="GO" id="GO:0019062">
    <property type="term" value="P:virion attachment to host cell"/>
    <property type="evidence" value="ECO:0007669"/>
    <property type="project" value="UniProtKB-KW"/>
</dbReference>
<keyword evidence="11" id="KW-1133">Transmembrane helix</keyword>
<dbReference type="GO" id="GO:0019028">
    <property type="term" value="C:viral capsid"/>
    <property type="evidence" value="ECO:0007669"/>
    <property type="project" value="UniProtKB-KW"/>
</dbReference>
<evidence type="ECO:0000256" key="10">
    <source>
        <dbReference type="ARBA" id="ARBA00022870"/>
    </source>
</evidence>
<keyword evidence="5" id="KW-0945">Host-virus interaction</keyword>
<sequence>MFFAVCYTAAHMMLEAALLYALYSVKTENGRLLKMLEKPTPMQAFSELMSDSTVFAVLAVLSITSLIIHTYKTICWFFRKTSTAFKFTYYWLKSGVHIPTVDSLYRPERYMEGSEAIKTFNRPNFQVFLYGYDGKSYKYVGSGFRYQDFLVTSLHVIDEYRSIQIRKLRGEGKGFEILRDDFMSGECDLTWALVDPREWSKLGVSTARLVATTPAKIQASVNDGLQLTQGSVSKLPVFGYVSYSGSTWPGFSGAPYYVNNQVYAMHVGSGGVNLGISSSYIRALLRMEDSFDFVLQDIRATARQRKFNARVSPTDPLERLVEYNGRMYVFDREDLADVEQYLDWNDEVNYSRESMSYPDHGPVERPADVIRQRETAPVQHTPLVTSTPSSVGDHEITPAPEQPEGNVNRASASAGARGNNSQRGNVRSGNASARPASTIPLEPQVIVTNGPTSTLAPQNVASVSTSTGSLRRKKPARPARLEPGASTALRRDAVVGSAQ</sequence>
<dbReference type="SUPFAM" id="SSF50494">
    <property type="entry name" value="Trypsin-like serine proteases"/>
    <property type="match status" value="1"/>
</dbReference>
<evidence type="ECO:0000256" key="14">
    <source>
        <dbReference type="ARBA" id="ARBA00023296"/>
    </source>
</evidence>
<keyword evidence="12" id="KW-0472">Membrane</keyword>
<keyword evidence="10" id="KW-1043">Host membrane</keyword>